<protein>
    <submittedName>
        <fullName evidence="2">Uncharacterized protein</fullName>
    </submittedName>
</protein>
<evidence type="ECO:0000313" key="3">
    <source>
        <dbReference type="Proteomes" id="UP000738402"/>
    </source>
</evidence>
<evidence type="ECO:0000313" key="2">
    <source>
        <dbReference type="EMBL" id="KAG7725553.1"/>
    </source>
</evidence>
<name>A0AAN6D3W8_9ASCO</name>
<dbReference type="Proteomes" id="UP000738402">
    <property type="component" value="Unassembled WGS sequence"/>
</dbReference>
<proteinExistence type="predicted"/>
<feature type="compositionally biased region" description="Basic and acidic residues" evidence="1">
    <location>
        <begin position="175"/>
        <end position="191"/>
    </location>
</feature>
<gene>
    <name evidence="2" type="ORF">KL933_004119</name>
</gene>
<accession>A0AAN6D3W8</accession>
<feature type="region of interest" description="Disordered" evidence="1">
    <location>
        <begin position="164"/>
        <end position="198"/>
    </location>
</feature>
<dbReference type="EMBL" id="JAHLUH010000012">
    <property type="protein sequence ID" value="KAG7725553.1"/>
    <property type="molecule type" value="Genomic_DNA"/>
</dbReference>
<dbReference type="AlphaFoldDB" id="A0AAN6D3W8"/>
<comment type="caution">
    <text evidence="2">The sequence shown here is derived from an EMBL/GenBank/DDBJ whole genome shotgun (WGS) entry which is preliminary data.</text>
</comment>
<organism evidence="2 3">
    <name type="scientific">Ogataea haglerorum</name>
    <dbReference type="NCBI Taxonomy" id="1937702"/>
    <lineage>
        <taxon>Eukaryota</taxon>
        <taxon>Fungi</taxon>
        <taxon>Dikarya</taxon>
        <taxon>Ascomycota</taxon>
        <taxon>Saccharomycotina</taxon>
        <taxon>Pichiomycetes</taxon>
        <taxon>Pichiales</taxon>
        <taxon>Pichiaceae</taxon>
        <taxon>Ogataea</taxon>
    </lineage>
</organism>
<evidence type="ECO:0000256" key="1">
    <source>
        <dbReference type="SAM" id="MobiDB-lite"/>
    </source>
</evidence>
<reference evidence="2" key="1">
    <citation type="journal article" date="2021" name="G3 (Bethesda)">
        <title>Genomic diversity, chromosomal rearrangements, and interspecies hybridization in the ogataea polymorpha species complex.</title>
        <authorList>
            <person name="Hanson S.J."/>
            <person name="Cinneide E.O."/>
            <person name="Salzberg L.I."/>
            <person name="Wolfe K.H."/>
            <person name="McGowan J."/>
            <person name="Fitzpatrick D.A."/>
            <person name="Matlin K."/>
        </authorList>
    </citation>
    <scope>NUCLEOTIDE SEQUENCE</scope>
    <source>
        <strain evidence="2">83-405-1</strain>
    </source>
</reference>
<sequence length="244" mass="28109">MDCFWHRQHDTHVVRRQQQQREQLVDDDHEQRGRVQDLVRAVAEHSLGKCKRRGQNVEKEQLEARHKAQEPHVVVLRHDCADVEAVVVEPRDAAAPCGGMVRTQRLDRTALCTPEGQAVSVAQKHLRRRDQRRVVHDRRRFLIQLAAHIQLSVGVVAAQVVGRHRHRERAGASGEDERPRRQNQCREHHFPDNQPHASGMTARVVDICLAHHVAVGVLDVEQVDEYSDRKDAAQHVAQHHRVFR</sequence>